<dbReference type="InterPro" id="IPR004100">
    <property type="entry name" value="ATPase_F1/V1/A1_a/bsu_N"/>
</dbReference>
<dbReference type="InterPro" id="IPR005714">
    <property type="entry name" value="ATPase_T3SS_FliI/YscN"/>
</dbReference>
<dbReference type="AlphaFoldDB" id="A0A085TY72"/>
<dbReference type="EMBL" id="AQRC01000004">
    <property type="protein sequence ID" value="KFE35669.1"/>
    <property type="molecule type" value="Genomic_DNA"/>
</dbReference>
<dbReference type="CDD" id="cd01136">
    <property type="entry name" value="ATPase_flagellum-secretory_path_III"/>
    <property type="match status" value="1"/>
</dbReference>
<dbReference type="GO" id="GO:0030257">
    <property type="term" value="C:type III protein secretion system complex"/>
    <property type="evidence" value="ECO:0007669"/>
    <property type="project" value="InterPro"/>
</dbReference>
<dbReference type="GO" id="GO:0046933">
    <property type="term" value="F:proton-transporting ATP synthase activity, rotational mechanism"/>
    <property type="evidence" value="ECO:0007669"/>
    <property type="project" value="TreeGrafter"/>
</dbReference>
<reference evidence="10 11" key="2">
    <citation type="journal article" date="2015" name="Antonie Van Leeuwenhoek">
        <title>Thioclava indica sp. nov., isolated from surface seawater of the Indian Ocean.</title>
        <authorList>
            <person name="Liu Y."/>
            <person name="Lai Q."/>
            <person name="Du J."/>
            <person name="Xu H."/>
            <person name="Jiang L."/>
            <person name="Shao Z."/>
        </authorList>
    </citation>
    <scope>NUCLEOTIDE SEQUENCE [LARGE SCALE GENOMIC DNA]</scope>
    <source>
        <strain evidence="10 11">13D2W-2</strain>
    </source>
</reference>
<evidence type="ECO:0000313" key="11">
    <source>
        <dbReference type="Proteomes" id="UP000028607"/>
    </source>
</evidence>
<keyword evidence="7" id="KW-1278">Translocase</keyword>
<dbReference type="GO" id="GO:0008564">
    <property type="term" value="F:protein-exporting ATPase activity"/>
    <property type="evidence" value="ECO:0007669"/>
    <property type="project" value="UniProtKB-EC"/>
</dbReference>
<evidence type="ECO:0000256" key="1">
    <source>
        <dbReference type="ARBA" id="ARBA00004496"/>
    </source>
</evidence>
<reference evidence="11" key="1">
    <citation type="submission" date="2013-04" db="EMBL/GenBank/DDBJ databases">
        <title>Thioclava sp. 13D2W-2 Genome Sequencing.</title>
        <authorList>
            <person name="Lai Q."/>
            <person name="Li G."/>
            <person name="Shao Z."/>
        </authorList>
    </citation>
    <scope>NUCLEOTIDE SEQUENCE [LARGE SCALE GENOMIC DNA]</scope>
    <source>
        <strain evidence="11">13D2W-2</strain>
    </source>
</reference>
<organism evidence="10 11">
    <name type="scientific">Thioclava atlantica</name>
    <dbReference type="NCBI Taxonomy" id="1317124"/>
    <lineage>
        <taxon>Bacteria</taxon>
        <taxon>Pseudomonadati</taxon>
        <taxon>Pseudomonadota</taxon>
        <taxon>Alphaproteobacteria</taxon>
        <taxon>Rhodobacterales</taxon>
        <taxon>Paracoccaceae</taxon>
        <taxon>Thioclava</taxon>
    </lineage>
</organism>
<dbReference type="Gene3D" id="3.40.50.12240">
    <property type="match status" value="1"/>
</dbReference>
<keyword evidence="11" id="KW-1185">Reference proteome</keyword>
<dbReference type="eggNOG" id="COG1157">
    <property type="taxonomic scope" value="Bacteria"/>
</dbReference>
<keyword evidence="3" id="KW-0963">Cytoplasm</keyword>
<dbReference type="OrthoDB" id="9801639at2"/>
<dbReference type="SMART" id="SM00382">
    <property type="entry name" value="AAA"/>
    <property type="match status" value="1"/>
</dbReference>
<dbReference type="FunFam" id="3.40.50.12240:FF:000002">
    <property type="entry name" value="Flagellum-specific ATP synthase FliI"/>
    <property type="match status" value="1"/>
</dbReference>
<keyword evidence="2" id="KW-0813">Transport</keyword>
<name>A0A085TY72_9RHOB</name>
<dbReference type="SUPFAM" id="SSF52540">
    <property type="entry name" value="P-loop containing nucleoside triphosphate hydrolases"/>
    <property type="match status" value="1"/>
</dbReference>
<dbReference type="GO" id="GO:0016887">
    <property type="term" value="F:ATP hydrolysis activity"/>
    <property type="evidence" value="ECO:0007669"/>
    <property type="project" value="InterPro"/>
</dbReference>
<evidence type="ECO:0000256" key="3">
    <source>
        <dbReference type="ARBA" id="ARBA00022490"/>
    </source>
</evidence>
<dbReference type="PANTHER" id="PTHR15184">
    <property type="entry name" value="ATP SYNTHASE"/>
    <property type="match status" value="1"/>
</dbReference>
<keyword evidence="5" id="KW-0067">ATP-binding</keyword>
<dbReference type="InterPro" id="IPR027417">
    <property type="entry name" value="P-loop_NTPase"/>
</dbReference>
<dbReference type="GO" id="GO:0005524">
    <property type="term" value="F:ATP binding"/>
    <property type="evidence" value="ECO:0007669"/>
    <property type="project" value="UniProtKB-KW"/>
</dbReference>
<evidence type="ECO:0000256" key="7">
    <source>
        <dbReference type="ARBA" id="ARBA00022967"/>
    </source>
</evidence>
<dbReference type="Proteomes" id="UP000028607">
    <property type="component" value="Unassembled WGS sequence"/>
</dbReference>
<gene>
    <name evidence="10" type="primary">fliI</name>
    <name evidence="10" type="ORF">DW2_06893</name>
</gene>
<evidence type="ECO:0000256" key="4">
    <source>
        <dbReference type="ARBA" id="ARBA00022741"/>
    </source>
</evidence>
<dbReference type="PROSITE" id="PS00152">
    <property type="entry name" value="ATPASE_ALPHA_BETA"/>
    <property type="match status" value="1"/>
</dbReference>
<dbReference type="InterPro" id="IPR003593">
    <property type="entry name" value="AAA+_ATPase"/>
</dbReference>
<dbReference type="GO" id="GO:0030254">
    <property type="term" value="P:protein secretion by the type III secretion system"/>
    <property type="evidence" value="ECO:0007669"/>
    <property type="project" value="InterPro"/>
</dbReference>
<evidence type="ECO:0000313" key="10">
    <source>
        <dbReference type="EMBL" id="KFE35669.1"/>
    </source>
</evidence>
<dbReference type="InterPro" id="IPR020003">
    <property type="entry name" value="ATPase_a/bsu_AS"/>
</dbReference>
<proteinExistence type="predicted"/>
<dbReference type="GO" id="GO:0005737">
    <property type="term" value="C:cytoplasm"/>
    <property type="evidence" value="ECO:0007669"/>
    <property type="project" value="UniProtKB-SubCell"/>
</dbReference>
<dbReference type="InterPro" id="IPR000194">
    <property type="entry name" value="ATPase_F1/V1/A1_a/bsu_nucl-bd"/>
</dbReference>
<sequence>MNTIFSSLNCAVDEADGARIVGYVRSVTGLSLTVAGLERAMGIGQRCIVHGRRGPVLAEAVGLGEAGTRVLPFGSWDGVSVGDRVELDQHGDLIHPDESWIGQVVDALGRPVRSGTSWTPGEHARDLKASPPRAFDRKRVGAKLETQIKVFDIFTPICRGQRMGVFAGSGVGKSTLMAMLARNTDTDVIVIGLVGERGREVQDFIQNDLGPEGMARAVVVVATGDEPPLLRRQAAWTATAVAEHFRDEGKQVLLLIDSVTRFAMAQREIGLSGGEPPTTRGYPPTVFAELPHLLERAGPGVEGSGDITGLYTVLVDGDDMNEPIADTVRGIVDGHIVLDRHIAEQDRYPAVNVQKSISRMLPDCHTEAEYRIMQAARRALGKYADMEDLIRVGAYRPGADPDTDAAIRFHQSATVFLSQRKSERLGSMRAFAETYRLLLEAGFDVPLPEEAESEGA</sequence>
<comment type="caution">
    <text evidence="10">The sequence shown here is derived from an EMBL/GenBank/DDBJ whole genome shotgun (WGS) entry which is preliminary data.</text>
</comment>
<comment type="catalytic activity">
    <reaction evidence="8">
        <text>ATP + H2O + cellular proteinSide 1 = ADP + phosphate + cellular proteinSide 2.</text>
        <dbReference type="EC" id="7.4.2.8"/>
    </reaction>
</comment>
<evidence type="ECO:0000259" key="9">
    <source>
        <dbReference type="SMART" id="SM00382"/>
    </source>
</evidence>
<dbReference type="InterPro" id="IPR050053">
    <property type="entry name" value="ATPase_alpha/beta_chains"/>
</dbReference>
<protein>
    <submittedName>
        <fullName evidence="10">Flagellum-specific ATP synthase</fullName>
    </submittedName>
</protein>
<evidence type="ECO:0000256" key="8">
    <source>
        <dbReference type="ARBA" id="ARBA00034006"/>
    </source>
</evidence>
<dbReference type="Pfam" id="PF18269">
    <property type="entry name" value="T3SS_ATPase_C"/>
    <property type="match status" value="1"/>
</dbReference>
<dbReference type="PANTHER" id="PTHR15184:SF9">
    <property type="entry name" value="SPI-1 TYPE 3 SECRETION SYSTEM ATPASE"/>
    <property type="match status" value="1"/>
</dbReference>
<dbReference type="PATRIC" id="fig|1317124.6.peg.1397"/>
<feature type="domain" description="AAA+ ATPase" evidence="9">
    <location>
        <begin position="159"/>
        <end position="343"/>
    </location>
</feature>
<keyword evidence="4" id="KW-0547">Nucleotide-binding</keyword>
<dbReference type="Pfam" id="PF02874">
    <property type="entry name" value="ATP-synt_ab_N"/>
    <property type="match status" value="1"/>
</dbReference>
<dbReference type="Pfam" id="PF00006">
    <property type="entry name" value="ATP-synt_ab"/>
    <property type="match status" value="1"/>
</dbReference>
<keyword evidence="6" id="KW-0653">Protein transport</keyword>
<evidence type="ECO:0000256" key="6">
    <source>
        <dbReference type="ARBA" id="ARBA00022927"/>
    </source>
</evidence>
<evidence type="ECO:0000256" key="5">
    <source>
        <dbReference type="ARBA" id="ARBA00022840"/>
    </source>
</evidence>
<accession>A0A085TY72</accession>
<dbReference type="STRING" id="1317124.DW2_06893"/>
<evidence type="ECO:0000256" key="2">
    <source>
        <dbReference type="ARBA" id="ARBA00022448"/>
    </source>
</evidence>
<comment type="subcellular location">
    <subcellularLocation>
        <location evidence="1">Cytoplasm</location>
    </subcellularLocation>
</comment>
<dbReference type="NCBIfam" id="TIGR01026">
    <property type="entry name" value="fliI_yscN"/>
    <property type="match status" value="1"/>
</dbReference>
<dbReference type="InterPro" id="IPR040627">
    <property type="entry name" value="T3SS_ATPase_C"/>
</dbReference>